<evidence type="ECO:0000259" key="1">
    <source>
        <dbReference type="Pfam" id="PF01909"/>
    </source>
</evidence>
<dbReference type="Proteomes" id="UP000183750">
    <property type="component" value="Unassembled WGS sequence"/>
</dbReference>
<dbReference type="OrthoDB" id="43980at2"/>
<dbReference type="SUPFAM" id="SSF81301">
    <property type="entry name" value="Nucleotidyltransferase"/>
    <property type="match status" value="1"/>
</dbReference>
<dbReference type="AlphaFoldDB" id="A0A1H4N6L7"/>
<feature type="domain" description="Polymerase nucleotidyl transferase" evidence="1">
    <location>
        <begin position="14"/>
        <end position="48"/>
    </location>
</feature>
<dbReference type="RefSeq" id="WP_060928051.1">
    <property type="nucleotide sequence ID" value="NZ_FNSQ01000005.1"/>
</dbReference>
<dbReference type="InterPro" id="IPR043519">
    <property type="entry name" value="NT_sf"/>
</dbReference>
<protein>
    <recommendedName>
        <fullName evidence="1">Polymerase nucleotidyl transferase domain-containing protein</fullName>
    </recommendedName>
</protein>
<sequence length="230" mass="25590">MDPLALTERFIDARYPGASIAIVAGSTARGERTATSDIDLLLIGERLFASEAQSSEASTHDFEGEIFEVFAYTPAGFVEWADRGVQQHRPVTVHMLVEGTPVRDDGTLAALRHQWRQVLDAGPTLSAHESAFRRYVITDLLDDLRDATDPLERRVVASALFDRTAELMLLGEHRWIATGKWLPRRLRDLDSERAERLSGPLLDGDYTAFADRVDAELVRAGGRVQSGFVR</sequence>
<dbReference type="EMBL" id="FNSQ01000005">
    <property type="protein sequence ID" value="SEB90355.1"/>
    <property type="molecule type" value="Genomic_DNA"/>
</dbReference>
<evidence type="ECO:0000313" key="3">
    <source>
        <dbReference type="Proteomes" id="UP000183750"/>
    </source>
</evidence>
<name>A0A1H4N6L7_9MICO</name>
<dbReference type="InterPro" id="IPR002934">
    <property type="entry name" value="Polymerase_NTP_transf_dom"/>
</dbReference>
<dbReference type="GO" id="GO:0016779">
    <property type="term" value="F:nucleotidyltransferase activity"/>
    <property type="evidence" value="ECO:0007669"/>
    <property type="project" value="InterPro"/>
</dbReference>
<proteinExistence type="predicted"/>
<organism evidence="2 3">
    <name type="scientific">Microbacterium hydrocarbonoxydans</name>
    <dbReference type="NCBI Taxonomy" id="273678"/>
    <lineage>
        <taxon>Bacteria</taxon>
        <taxon>Bacillati</taxon>
        <taxon>Actinomycetota</taxon>
        <taxon>Actinomycetes</taxon>
        <taxon>Micrococcales</taxon>
        <taxon>Microbacteriaceae</taxon>
        <taxon>Microbacterium</taxon>
    </lineage>
</organism>
<dbReference type="Gene3D" id="3.30.460.10">
    <property type="entry name" value="Beta Polymerase, domain 2"/>
    <property type="match status" value="1"/>
</dbReference>
<dbReference type="Pfam" id="PF01909">
    <property type="entry name" value="NTP_transf_2"/>
    <property type="match status" value="1"/>
</dbReference>
<evidence type="ECO:0000313" key="2">
    <source>
        <dbReference type="EMBL" id="SEB90355.1"/>
    </source>
</evidence>
<keyword evidence="3" id="KW-1185">Reference proteome</keyword>
<dbReference type="CDD" id="cd05403">
    <property type="entry name" value="NT_KNTase_like"/>
    <property type="match status" value="1"/>
</dbReference>
<reference evidence="3" key="1">
    <citation type="submission" date="2016-10" db="EMBL/GenBank/DDBJ databases">
        <authorList>
            <person name="Varghese N."/>
            <person name="Submissions S."/>
        </authorList>
    </citation>
    <scope>NUCLEOTIDE SEQUENCE [LARGE SCALE GENOMIC DNA]</scope>
    <source>
        <strain evidence="3">DSM 16089</strain>
    </source>
</reference>
<gene>
    <name evidence="2" type="ORF">SAMN04489807_2362</name>
</gene>
<accession>A0A1H4N6L7</accession>